<gene>
    <name evidence="1" type="ORF">H4W31_001936</name>
</gene>
<keyword evidence="1" id="KW-0418">Kinase</keyword>
<dbReference type="GO" id="GO:0016301">
    <property type="term" value="F:kinase activity"/>
    <property type="evidence" value="ECO:0007669"/>
    <property type="project" value="UniProtKB-KW"/>
</dbReference>
<dbReference type="Proteomes" id="UP000649753">
    <property type="component" value="Unassembled WGS sequence"/>
</dbReference>
<evidence type="ECO:0000313" key="1">
    <source>
        <dbReference type="EMBL" id="MBE1486298.1"/>
    </source>
</evidence>
<accession>A0A927QY92</accession>
<name>A0A927QY92_9ACTN</name>
<organism evidence="1 2">
    <name type="scientific">Plantactinospora soyae</name>
    <dbReference type="NCBI Taxonomy" id="1544732"/>
    <lineage>
        <taxon>Bacteria</taxon>
        <taxon>Bacillati</taxon>
        <taxon>Actinomycetota</taxon>
        <taxon>Actinomycetes</taxon>
        <taxon>Micromonosporales</taxon>
        <taxon>Micromonosporaceae</taxon>
        <taxon>Plantactinospora</taxon>
    </lineage>
</organism>
<dbReference type="Gene3D" id="3.30.565.10">
    <property type="entry name" value="Histidine kinase-like ATPase, C-terminal domain"/>
    <property type="match status" value="1"/>
</dbReference>
<reference evidence="1" key="1">
    <citation type="submission" date="2020-10" db="EMBL/GenBank/DDBJ databases">
        <title>Sequencing the genomes of 1000 actinobacteria strains.</title>
        <authorList>
            <person name="Klenk H.-P."/>
        </authorList>
    </citation>
    <scope>NUCLEOTIDE SEQUENCE</scope>
    <source>
        <strain evidence="1">DSM 46832</strain>
    </source>
</reference>
<sequence length="68" mass="7163">MRWNCDLRSKEVRMLSPADYDSHDVSSPASGSGLAGIRRRVDAHDGTFELASPAGGSTTVTVSLPCGL</sequence>
<comment type="caution">
    <text evidence="1">The sequence shown here is derived from an EMBL/GenBank/DDBJ whole genome shotgun (WGS) entry which is preliminary data.</text>
</comment>
<protein>
    <submittedName>
        <fullName evidence="1">Signal transduction histidine kinase</fullName>
    </submittedName>
</protein>
<keyword evidence="2" id="KW-1185">Reference proteome</keyword>
<dbReference type="InterPro" id="IPR036890">
    <property type="entry name" value="HATPase_C_sf"/>
</dbReference>
<keyword evidence="1" id="KW-0808">Transferase</keyword>
<dbReference type="AlphaFoldDB" id="A0A927QY92"/>
<proteinExistence type="predicted"/>
<dbReference type="EMBL" id="JADBEB010000001">
    <property type="protein sequence ID" value="MBE1486298.1"/>
    <property type="molecule type" value="Genomic_DNA"/>
</dbReference>
<evidence type="ECO:0000313" key="2">
    <source>
        <dbReference type="Proteomes" id="UP000649753"/>
    </source>
</evidence>
<dbReference type="SUPFAM" id="SSF55874">
    <property type="entry name" value="ATPase domain of HSP90 chaperone/DNA topoisomerase II/histidine kinase"/>
    <property type="match status" value="1"/>
</dbReference>